<dbReference type="InterPro" id="IPR045851">
    <property type="entry name" value="AMP-bd_C_sf"/>
</dbReference>
<evidence type="ECO:0000256" key="1">
    <source>
        <dbReference type="ARBA" id="ARBA00022450"/>
    </source>
</evidence>
<dbReference type="PRINTS" id="PR00154">
    <property type="entry name" value="AMPBINDING"/>
</dbReference>
<dbReference type="GO" id="GO:0044550">
    <property type="term" value="P:secondary metabolite biosynthetic process"/>
    <property type="evidence" value="ECO:0007669"/>
    <property type="project" value="TreeGrafter"/>
</dbReference>
<feature type="non-terminal residue" evidence="5">
    <location>
        <position position="431"/>
    </location>
</feature>
<dbReference type="InterPro" id="IPR020459">
    <property type="entry name" value="AMP-binding"/>
</dbReference>
<evidence type="ECO:0000259" key="3">
    <source>
        <dbReference type="Pfam" id="PF00501"/>
    </source>
</evidence>
<name>A0A176S588_9GAMM</name>
<dbReference type="PROSITE" id="PS00455">
    <property type="entry name" value="AMP_BINDING"/>
    <property type="match status" value="1"/>
</dbReference>
<dbReference type="InterPro" id="IPR000873">
    <property type="entry name" value="AMP-dep_synth/lig_dom"/>
</dbReference>
<dbReference type="Pfam" id="PF00501">
    <property type="entry name" value="AMP-binding"/>
    <property type="match status" value="1"/>
</dbReference>
<evidence type="ECO:0000256" key="2">
    <source>
        <dbReference type="ARBA" id="ARBA00022553"/>
    </source>
</evidence>
<sequence>MTEFASEQTILLTQTKLLSHLPEHQAQVICLDNTDMSQLPTTAPDNQSTADDLAYMIYTSGSTGKPKGVLVTHRNLVHATTAREHYYPETFSAFLLLSSFAFDSSMVGLFWSLCQGKTLILPQPDQEKDIEALANLIEKYQVSHTLCVPSLYQLLLTYADSTQLSSLVNVIVAGEACPSDLVEQHFQQLPRTALYNEYGPTEATVWSTVSQLLPSQPITIGQPIANTQIYILDEQQNPVPIGVPGEIYISGEGIAQGYYNQPEITAHCFVPNPFKPKARCYRTGDLARYRFDGHIEFLGRIDQQIKIHGYRIELGEIEAVLNQHPDVQEALVTAHNEQLVAYVKTNQSVSSPEWQTLLAQQLPDYMQPTQVIVLEQFPLLPNGKIDRQALPEPTLEVSSTGMFAVELGEELFNKRGSRGQSCQDCHDNPEE</sequence>
<dbReference type="GO" id="GO:0031177">
    <property type="term" value="F:phosphopantetheine binding"/>
    <property type="evidence" value="ECO:0007669"/>
    <property type="project" value="TreeGrafter"/>
</dbReference>
<dbReference type="Pfam" id="PF13193">
    <property type="entry name" value="AMP-binding_C"/>
    <property type="match status" value="1"/>
</dbReference>
<dbReference type="CDD" id="cd05930">
    <property type="entry name" value="A_NRPS"/>
    <property type="match status" value="1"/>
</dbReference>
<protein>
    <submittedName>
        <fullName evidence="5">Peptide synthetase</fullName>
    </submittedName>
</protein>
<dbReference type="GO" id="GO:0043041">
    <property type="term" value="P:amino acid activation for nonribosomal peptide biosynthetic process"/>
    <property type="evidence" value="ECO:0007669"/>
    <property type="project" value="TreeGrafter"/>
</dbReference>
<keyword evidence="6" id="KW-1185">Reference proteome</keyword>
<keyword evidence="1" id="KW-0596">Phosphopantetheine</keyword>
<proteinExistence type="predicted"/>
<dbReference type="Gene3D" id="3.30.300.30">
    <property type="match status" value="1"/>
</dbReference>
<dbReference type="AlphaFoldDB" id="A0A176S588"/>
<dbReference type="GO" id="GO:0005737">
    <property type="term" value="C:cytoplasm"/>
    <property type="evidence" value="ECO:0007669"/>
    <property type="project" value="TreeGrafter"/>
</dbReference>
<evidence type="ECO:0000313" key="6">
    <source>
        <dbReference type="Proteomes" id="UP000076962"/>
    </source>
</evidence>
<feature type="domain" description="AMP-dependent synthetase/ligase" evidence="3">
    <location>
        <begin position="17"/>
        <end position="259"/>
    </location>
</feature>
<dbReference type="NCBIfam" id="TIGR01733">
    <property type="entry name" value="AA-adenyl-dom"/>
    <property type="match status" value="1"/>
</dbReference>
<dbReference type="FunFam" id="2.30.38.10:FF:000001">
    <property type="entry name" value="Non-ribosomal peptide synthetase PvdI"/>
    <property type="match status" value="1"/>
</dbReference>
<dbReference type="InterPro" id="IPR042099">
    <property type="entry name" value="ANL_N_sf"/>
</dbReference>
<dbReference type="SUPFAM" id="SSF56801">
    <property type="entry name" value="Acetyl-CoA synthetase-like"/>
    <property type="match status" value="1"/>
</dbReference>
<evidence type="ECO:0000313" key="5">
    <source>
        <dbReference type="EMBL" id="OAD23261.1"/>
    </source>
</evidence>
<organism evidence="5 6">
    <name type="scientific">Candidatus Thiomargarita nelsonii</name>
    <dbReference type="NCBI Taxonomy" id="1003181"/>
    <lineage>
        <taxon>Bacteria</taxon>
        <taxon>Pseudomonadati</taxon>
        <taxon>Pseudomonadota</taxon>
        <taxon>Gammaproteobacteria</taxon>
        <taxon>Thiotrichales</taxon>
        <taxon>Thiotrichaceae</taxon>
        <taxon>Thiomargarita</taxon>
    </lineage>
</organism>
<dbReference type="InterPro" id="IPR020845">
    <property type="entry name" value="AMP-binding_CS"/>
</dbReference>
<keyword evidence="2" id="KW-0597">Phosphoprotein</keyword>
<accession>A0A176S588</accession>
<reference evidence="5 6" key="1">
    <citation type="submission" date="2016-05" db="EMBL/GenBank/DDBJ databases">
        <title>Single-cell genome of chain-forming Candidatus Thiomargarita nelsonii and comparison to other large sulfur-oxidizing bacteria.</title>
        <authorList>
            <person name="Winkel M."/>
            <person name="Salman V."/>
            <person name="Woyke T."/>
            <person name="Schulz-Vogt H."/>
            <person name="Richter M."/>
            <person name="Flood B."/>
            <person name="Bailey J."/>
            <person name="Amann R."/>
            <person name="Mussmann M."/>
        </authorList>
    </citation>
    <scope>NUCLEOTIDE SEQUENCE [LARGE SCALE GENOMIC DNA]</scope>
    <source>
        <strain evidence="5 6">THI036</strain>
    </source>
</reference>
<dbReference type="PANTHER" id="PTHR45527">
    <property type="entry name" value="NONRIBOSOMAL PEPTIDE SYNTHETASE"/>
    <property type="match status" value="1"/>
</dbReference>
<feature type="domain" description="AMP-binding enzyme C-terminal" evidence="4">
    <location>
        <begin position="316"/>
        <end position="384"/>
    </location>
</feature>
<comment type="caution">
    <text evidence="5">The sequence shown here is derived from an EMBL/GenBank/DDBJ whole genome shotgun (WGS) entry which is preliminary data.</text>
</comment>
<dbReference type="Gene3D" id="3.40.50.12780">
    <property type="entry name" value="N-terminal domain of ligase-like"/>
    <property type="match status" value="1"/>
</dbReference>
<gene>
    <name evidence="5" type="ORF">THIOM_000911</name>
</gene>
<evidence type="ECO:0000259" key="4">
    <source>
        <dbReference type="Pfam" id="PF13193"/>
    </source>
</evidence>
<dbReference type="InterPro" id="IPR025110">
    <property type="entry name" value="AMP-bd_C"/>
</dbReference>
<dbReference type="EMBL" id="LUTY01000461">
    <property type="protein sequence ID" value="OAD23261.1"/>
    <property type="molecule type" value="Genomic_DNA"/>
</dbReference>
<dbReference type="InterPro" id="IPR010071">
    <property type="entry name" value="AA_adenyl_dom"/>
</dbReference>
<dbReference type="PANTHER" id="PTHR45527:SF1">
    <property type="entry name" value="FATTY ACID SYNTHASE"/>
    <property type="match status" value="1"/>
</dbReference>
<dbReference type="Proteomes" id="UP000076962">
    <property type="component" value="Unassembled WGS sequence"/>
</dbReference>